<gene>
    <name evidence="1" type="ORF">GPICK_00715</name>
</gene>
<dbReference type="KEGG" id="gpi:GPICK_00715"/>
<evidence type="ECO:0000313" key="2">
    <source>
        <dbReference type="Proteomes" id="UP000057609"/>
    </source>
</evidence>
<dbReference type="Pfam" id="PF10052">
    <property type="entry name" value="DUF2288"/>
    <property type="match status" value="1"/>
</dbReference>
<dbReference type="STRING" id="345632.GPICK_00715"/>
<dbReference type="HOGENOM" id="CLU_137225_1_0_7"/>
<protein>
    <recommendedName>
        <fullName evidence="3">DUF2288 domain-containing protein</fullName>
    </recommendedName>
</protein>
<proteinExistence type="predicted"/>
<dbReference type="AlphaFoldDB" id="A0A0B5BAW0"/>
<keyword evidence="2" id="KW-1185">Reference proteome</keyword>
<dbReference type="OrthoDB" id="428307at2"/>
<dbReference type="RefSeq" id="WP_039739622.1">
    <property type="nucleotide sequence ID" value="NZ_CP009788.1"/>
</dbReference>
<dbReference type="EMBL" id="CP009788">
    <property type="protein sequence ID" value="AJE02094.1"/>
    <property type="molecule type" value="Genomic_DNA"/>
</dbReference>
<organism evidence="1 2">
    <name type="scientific">Geobacter pickeringii</name>
    <dbReference type="NCBI Taxonomy" id="345632"/>
    <lineage>
        <taxon>Bacteria</taxon>
        <taxon>Pseudomonadati</taxon>
        <taxon>Thermodesulfobacteriota</taxon>
        <taxon>Desulfuromonadia</taxon>
        <taxon>Geobacterales</taxon>
        <taxon>Geobacteraceae</taxon>
        <taxon>Geobacter</taxon>
    </lineage>
</organism>
<reference evidence="1 2" key="1">
    <citation type="journal article" date="2015" name="Genome Announc.">
        <title>Complete Genome of Geobacter pickeringii G13T, a Metal-Reducing Isolate from Sedimentary Kaolin Deposits.</title>
        <authorList>
            <person name="Badalamenti J.P."/>
            <person name="Bond D.R."/>
        </authorList>
    </citation>
    <scope>NUCLEOTIDE SEQUENCE [LARGE SCALE GENOMIC DNA]</scope>
    <source>
        <strain evidence="1 2">G13</strain>
    </source>
</reference>
<accession>A0A0B5BAW0</accession>
<evidence type="ECO:0000313" key="1">
    <source>
        <dbReference type="EMBL" id="AJE02094.1"/>
    </source>
</evidence>
<dbReference type="Proteomes" id="UP000057609">
    <property type="component" value="Chromosome"/>
</dbReference>
<evidence type="ECO:0008006" key="3">
    <source>
        <dbReference type="Google" id="ProtNLM"/>
    </source>
</evidence>
<sequence length="95" mass="10372">MKPTKEELALQVDVAEWSWLRAHLERGGLIVVAPELEIAEVGERIARDDTAAVGGWIEAGKLSKPTDGQIAAWDADGAARFSTLIISPYILMKEQ</sequence>
<name>A0A0B5BAW0_9BACT</name>
<dbReference type="InterPro" id="IPR018741">
    <property type="entry name" value="DUF2288"/>
</dbReference>